<dbReference type="InterPro" id="IPR000943">
    <property type="entry name" value="RNA_pol_sigma70"/>
</dbReference>
<dbReference type="PROSITE" id="PS00715">
    <property type="entry name" value="SIGMA70_1"/>
    <property type="match status" value="1"/>
</dbReference>
<evidence type="ECO:0000313" key="8">
    <source>
        <dbReference type="EMBL" id="KYZ77270.1"/>
    </source>
</evidence>
<dbReference type="InterPro" id="IPR007630">
    <property type="entry name" value="RNA_pol_sigma70_r4"/>
</dbReference>
<dbReference type="GO" id="GO:0003677">
    <property type="term" value="F:DNA binding"/>
    <property type="evidence" value="ECO:0007669"/>
    <property type="project" value="UniProtKB-KW"/>
</dbReference>
<dbReference type="NCBIfam" id="NF005413">
    <property type="entry name" value="PRK06986.1"/>
    <property type="match status" value="1"/>
</dbReference>
<dbReference type="GO" id="GO:0016987">
    <property type="term" value="F:sigma factor activity"/>
    <property type="evidence" value="ECO:0007669"/>
    <property type="project" value="UniProtKB-KW"/>
</dbReference>
<dbReference type="Gene3D" id="1.20.140.160">
    <property type="match status" value="1"/>
</dbReference>
<dbReference type="STRING" id="1794912.AXX12_03825"/>
<dbReference type="InterPro" id="IPR012845">
    <property type="entry name" value="RNA_pol_sigma_FliA_WhiG"/>
</dbReference>
<dbReference type="InterPro" id="IPR013325">
    <property type="entry name" value="RNA_pol_sigma_r2"/>
</dbReference>
<dbReference type="InterPro" id="IPR007624">
    <property type="entry name" value="RNA_pol_sigma70_r3"/>
</dbReference>
<evidence type="ECO:0000259" key="7">
    <source>
        <dbReference type="PROSITE" id="PS00716"/>
    </source>
</evidence>
<protein>
    <recommendedName>
        <fullName evidence="5">RNA polymerase sigma factor</fullName>
    </recommendedName>
</protein>
<evidence type="ECO:0000259" key="6">
    <source>
        <dbReference type="PROSITE" id="PS00715"/>
    </source>
</evidence>
<proteinExistence type="inferred from homology"/>
<dbReference type="PROSITE" id="PS00716">
    <property type="entry name" value="SIGMA70_2"/>
    <property type="match status" value="1"/>
</dbReference>
<dbReference type="Pfam" id="PF04542">
    <property type="entry name" value="Sigma70_r2"/>
    <property type="match status" value="1"/>
</dbReference>
<feature type="domain" description="RNA polymerase sigma-70" evidence="7">
    <location>
        <begin position="214"/>
        <end position="240"/>
    </location>
</feature>
<dbReference type="InterPro" id="IPR014284">
    <property type="entry name" value="RNA_pol_sigma-70_dom"/>
</dbReference>
<keyword evidence="3 5" id="KW-0238">DNA-binding</keyword>
<dbReference type="AlphaFoldDB" id="A0A154BTX5"/>
<evidence type="ECO:0000256" key="2">
    <source>
        <dbReference type="ARBA" id="ARBA00023082"/>
    </source>
</evidence>
<keyword evidence="2 5" id="KW-0731">Sigma factor</keyword>
<keyword evidence="4 5" id="KW-0804">Transcription</keyword>
<comment type="caution">
    <text evidence="8">The sequence shown here is derived from an EMBL/GenBank/DDBJ whole genome shotgun (WGS) entry which is preliminary data.</text>
</comment>
<evidence type="ECO:0000313" key="9">
    <source>
        <dbReference type="Proteomes" id="UP000076268"/>
    </source>
</evidence>
<dbReference type="EMBL" id="LSGP01000013">
    <property type="protein sequence ID" value="KYZ77270.1"/>
    <property type="molecule type" value="Genomic_DNA"/>
</dbReference>
<dbReference type="Gene3D" id="1.10.1740.10">
    <property type="match status" value="1"/>
</dbReference>
<dbReference type="PIRSF" id="PIRSF000770">
    <property type="entry name" value="RNA_pol_sigma-SigE/K"/>
    <property type="match status" value="1"/>
</dbReference>
<dbReference type="Proteomes" id="UP000076268">
    <property type="component" value="Unassembled WGS sequence"/>
</dbReference>
<evidence type="ECO:0000256" key="1">
    <source>
        <dbReference type="ARBA" id="ARBA00023015"/>
    </source>
</evidence>
<evidence type="ECO:0000256" key="3">
    <source>
        <dbReference type="ARBA" id="ARBA00023125"/>
    </source>
</evidence>
<comment type="similarity">
    <text evidence="5">Belongs to the sigma-70 factor family.</text>
</comment>
<gene>
    <name evidence="8" type="ORF">AXX12_03825</name>
</gene>
<evidence type="ECO:0000256" key="4">
    <source>
        <dbReference type="ARBA" id="ARBA00023163"/>
    </source>
</evidence>
<name>A0A154BTX5_ANASB</name>
<dbReference type="PANTHER" id="PTHR30385">
    <property type="entry name" value="SIGMA FACTOR F FLAGELLAR"/>
    <property type="match status" value="1"/>
</dbReference>
<dbReference type="GO" id="GO:0003899">
    <property type="term" value="F:DNA-directed RNA polymerase activity"/>
    <property type="evidence" value="ECO:0007669"/>
    <property type="project" value="InterPro"/>
</dbReference>
<dbReference type="CDD" id="cd06171">
    <property type="entry name" value="Sigma70_r4"/>
    <property type="match status" value="1"/>
</dbReference>
<dbReference type="InterPro" id="IPR007627">
    <property type="entry name" value="RNA_pol_sigma70_r2"/>
</dbReference>
<dbReference type="Pfam" id="PF04539">
    <property type="entry name" value="Sigma70_r3"/>
    <property type="match status" value="1"/>
</dbReference>
<evidence type="ECO:0000256" key="5">
    <source>
        <dbReference type="RuleBase" id="RU362124"/>
    </source>
</evidence>
<dbReference type="PANTHER" id="PTHR30385:SF7">
    <property type="entry name" value="RNA POLYMERASE SIGMA FACTOR FLIA"/>
    <property type="match status" value="1"/>
</dbReference>
<dbReference type="GO" id="GO:0006352">
    <property type="term" value="P:DNA-templated transcription initiation"/>
    <property type="evidence" value="ECO:0007669"/>
    <property type="project" value="InterPro"/>
</dbReference>
<accession>A0A154BTX5</accession>
<dbReference type="SUPFAM" id="SSF88946">
    <property type="entry name" value="Sigma2 domain of RNA polymerase sigma factors"/>
    <property type="match status" value="1"/>
</dbReference>
<dbReference type="NCBIfam" id="TIGR02479">
    <property type="entry name" value="FliA_WhiG"/>
    <property type="match status" value="1"/>
</dbReference>
<organism evidence="8 9">
    <name type="scientific">Anaerosporomusa subterranea</name>
    <dbReference type="NCBI Taxonomy" id="1794912"/>
    <lineage>
        <taxon>Bacteria</taxon>
        <taxon>Bacillati</taxon>
        <taxon>Bacillota</taxon>
        <taxon>Negativicutes</taxon>
        <taxon>Acetonemataceae</taxon>
        <taxon>Anaerosporomusa</taxon>
    </lineage>
</organism>
<keyword evidence="1 5" id="KW-0805">Transcription regulation</keyword>
<dbReference type="Pfam" id="PF04545">
    <property type="entry name" value="Sigma70_r4"/>
    <property type="match status" value="1"/>
</dbReference>
<dbReference type="InterPro" id="IPR013324">
    <property type="entry name" value="RNA_pol_sigma_r3/r4-like"/>
</dbReference>
<dbReference type="RefSeq" id="WP_066239300.1">
    <property type="nucleotide sequence ID" value="NZ_LSGP01000013.1"/>
</dbReference>
<keyword evidence="9" id="KW-1185">Reference proteome</keyword>
<sequence>MIERTGLQATEIADLWLEYHRQRRPEIREKLIANYLSLVKLVAGRIAVGLPMHIDKDDLVSNGFFGLLDAIERFDPLRNIKFETYAVSRIRGSILDSLRAQDWAPISVRQKAKKYEQTLATLEAQLGRSATDEEVAKTLEISLDQLYSMLAQLNAAAIIPLDEFIKDESLTNSTISPLQYVEDEAVKTTLAEAIDALPEKERIIVSLYYYDGLTLKEISLVLKLTEARISQLHTKAILRLRGALTRIQSSLI</sequence>
<dbReference type="NCBIfam" id="TIGR02937">
    <property type="entry name" value="sigma70-ECF"/>
    <property type="match status" value="1"/>
</dbReference>
<comment type="function">
    <text evidence="5">Sigma factors are initiation factors that promote the attachment of RNA polymerase to specific initiation sites and are then released.</text>
</comment>
<dbReference type="OrthoDB" id="9799825at2"/>
<feature type="domain" description="RNA polymerase sigma-70" evidence="6">
    <location>
        <begin position="58"/>
        <end position="71"/>
    </location>
</feature>
<reference evidence="8 9" key="1">
    <citation type="submission" date="2016-02" db="EMBL/GenBank/DDBJ databases">
        <title>Anaerosporomusa subterraneum gen. nov., sp. nov., a spore-forming obligate anaerobe isolated from saprolite.</title>
        <authorList>
            <person name="Choi J.K."/>
            <person name="Shah M."/>
            <person name="Yee N."/>
        </authorList>
    </citation>
    <scope>NUCLEOTIDE SEQUENCE [LARGE SCALE GENOMIC DNA]</scope>
    <source>
        <strain evidence="8 9">RU4</strain>
    </source>
</reference>
<dbReference type="PRINTS" id="PR00046">
    <property type="entry name" value="SIGMA70FCT"/>
</dbReference>
<dbReference type="SUPFAM" id="SSF88659">
    <property type="entry name" value="Sigma3 and sigma4 domains of RNA polymerase sigma factors"/>
    <property type="match status" value="2"/>
</dbReference>